<reference evidence="1" key="1">
    <citation type="submission" date="2022-09" db="EMBL/GenBank/DDBJ databases">
        <title>A Global Phylogenomic Analysis of the Shiitake Genus Lentinula.</title>
        <authorList>
            <consortium name="DOE Joint Genome Institute"/>
            <person name="Sierra-Patev S."/>
            <person name="Min B."/>
            <person name="Naranjo-Ortiz M."/>
            <person name="Looney B."/>
            <person name="Konkel Z."/>
            <person name="Slot J.C."/>
            <person name="Sakamoto Y."/>
            <person name="Steenwyk J.L."/>
            <person name="Rokas A."/>
            <person name="Carro J."/>
            <person name="Camarero S."/>
            <person name="Ferreira P."/>
            <person name="Molpeceres G."/>
            <person name="Ruiz-Duenas F.J."/>
            <person name="Serrano A."/>
            <person name="Henrissat B."/>
            <person name="Drula E."/>
            <person name="Hughes K.W."/>
            <person name="Mata J.L."/>
            <person name="Ishikawa N.K."/>
            <person name="Vargas-Isla R."/>
            <person name="Ushijima S."/>
            <person name="Smith C.A."/>
            <person name="Ahrendt S."/>
            <person name="Andreopoulos W."/>
            <person name="He G."/>
            <person name="Labutti K."/>
            <person name="Lipzen A."/>
            <person name="Ng V."/>
            <person name="Riley R."/>
            <person name="Sandor L."/>
            <person name="Barry K."/>
            <person name="Martinez A.T."/>
            <person name="Xiao Y."/>
            <person name="Gibbons J.G."/>
            <person name="Terashima K."/>
            <person name="Grigoriev I.V."/>
            <person name="Hibbett D.S."/>
        </authorList>
    </citation>
    <scope>NUCLEOTIDE SEQUENCE</scope>
    <source>
        <strain evidence="1">TMI1499</strain>
    </source>
</reference>
<evidence type="ECO:0000313" key="1">
    <source>
        <dbReference type="EMBL" id="KAJ3813398.1"/>
    </source>
</evidence>
<dbReference type="Proteomes" id="UP001163835">
    <property type="component" value="Unassembled WGS sequence"/>
</dbReference>
<accession>A0ACC1U8S8</accession>
<proteinExistence type="predicted"/>
<organism evidence="1 2">
    <name type="scientific">Lentinula aff. lateritia</name>
    <dbReference type="NCBI Taxonomy" id="2804960"/>
    <lineage>
        <taxon>Eukaryota</taxon>
        <taxon>Fungi</taxon>
        <taxon>Dikarya</taxon>
        <taxon>Basidiomycota</taxon>
        <taxon>Agaricomycotina</taxon>
        <taxon>Agaricomycetes</taxon>
        <taxon>Agaricomycetidae</taxon>
        <taxon>Agaricales</taxon>
        <taxon>Marasmiineae</taxon>
        <taxon>Omphalotaceae</taxon>
        <taxon>Lentinula</taxon>
    </lineage>
</organism>
<dbReference type="EMBL" id="MU794994">
    <property type="protein sequence ID" value="KAJ3813398.1"/>
    <property type="molecule type" value="Genomic_DNA"/>
</dbReference>
<sequence>MGPSGSRHVTMDDLEDERRIREEDEEKRNEGDEESEEDDEEEEEEEEERDRSIDHGNGQDVENDDDGEDEDEDVDVDEDEDDDDDDDQSPRSSFQARLEHLRKRASSETGATSAKSKGKAKAKASLYDDSDSEDEDDWDRNRTWAEADDDFIAQPQDILDENEDILVGREKKSKKQVFQAVYNGDFEDVDMGKPAPKDKHKDIPPDLVDLWNKDRAKKAIRKQERELARLAATADPLTKKRGGKKGRKAMLAAAKLDPTIVVLPNRVIDMTTLVQQIRRFIDDIGGPSTMSLPPANNQTRKNIHELAAALNLKSFSKGSGDARYTTLAKTTMSGIRVNQKKVAKIVRRGGGLADNAEFVGGADMWKKHAERGKASKSTPKHREGDEVGKAAPKINETNIGFKMLASMGWTEGDPIGQSGGLQNPLTAVIKNTKLGLGAMK</sequence>
<comment type="caution">
    <text evidence="1">The sequence shown here is derived from an EMBL/GenBank/DDBJ whole genome shotgun (WGS) entry which is preliminary data.</text>
</comment>
<keyword evidence="2" id="KW-1185">Reference proteome</keyword>
<evidence type="ECO:0000313" key="2">
    <source>
        <dbReference type="Proteomes" id="UP001163835"/>
    </source>
</evidence>
<protein>
    <submittedName>
        <fullName evidence="1">Uncharacterized protein</fullName>
    </submittedName>
</protein>
<gene>
    <name evidence="1" type="ORF">F5876DRAFT_35178</name>
</gene>
<name>A0ACC1U8S8_9AGAR</name>